<organism evidence="3 4">
    <name type="scientific">Pythium oligandrum</name>
    <name type="common">Mycoparasitic fungus</name>
    <dbReference type="NCBI Taxonomy" id="41045"/>
    <lineage>
        <taxon>Eukaryota</taxon>
        <taxon>Sar</taxon>
        <taxon>Stramenopiles</taxon>
        <taxon>Oomycota</taxon>
        <taxon>Peronosporomycetes</taxon>
        <taxon>Pythiales</taxon>
        <taxon>Pythiaceae</taxon>
        <taxon>Pythium</taxon>
    </lineage>
</organism>
<feature type="compositionally biased region" description="Low complexity" evidence="1">
    <location>
        <begin position="834"/>
        <end position="852"/>
    </location>
</feature>
<dbReference type="EMBL" id="SPLM01000110">
    <property type="protein sequence ID" value="TMW58812.1"/>
    <property type="molecule type" value="Genomic_DNA"/>
</dbReference>
<gene>
    <name evidence="3" type="ORF">Poli38472_006957</name>
</gene>
<evidence type="ECO:0000313" key="3">
    <source>
        <dbReference type="EMBL" id="TMW58812.1"/>
    </source>
</evidence>
<dbReference type="PROSITE" id="PS50878">
    <property type="entry name" value="RT_POL"/>
    <property type="match status" value="1"/>
</dbReference>
<dbReference type="Proteomes" id="UP000794436">
    <property type="component" value="Unassembled WGS sequence"/>
</dbReference>
<dbReference type="InterPro" id="IPR000477">
    <property type="entry name" value="RT_dom"/>
</dbReference>
<evidence type="ECO:0000256" key="1">
    <source>
        <dbReference type="SAM" id="MobiDB-lite"/>
    </source>
</evidence>
<sequence length="1186" mass="134235">MRIMPELNFHSAVKNFVFERKLRGDAPHKIKYSDDYSFNPGCLLDETKRLDSIFLRQLFTEKKNQQHGKIERLHLEINRLRVANNVQASQDTEEALQARIEELKALQEEQDFFASKKKFAVDLEQSEKCSKYFLRPPQLLHKSRIPVDDEDDLHDTSKAFNEKWSRVYCSPSREFNHPRPQWNKDKLVEILQHSTKKITDSQKDYLESPITANEIYWAIKTMAPDRAPGPDGLPLAYYKTDIHLWSQVLECVYAAQFALGRMTKFQRRGQIILLYKKGDKRDPLNHRPITLLNMDAKIPPKVLARRMGPALQTILGEDQYGFVPSRDIRNAHLRFQALQQLYKKKNTTAGAVLLDFAKAFDSVVWDALDLTLTHFGFGENFCEWVKTFFKDSLVSILFNGDPLPSFQIGAGVRQGDPLSPALFVIYIEPLLNLLRATMKDKGLRSAPQDPSHTVISFADDVTGLLHDLKDAPAFLEVVNEFCEASGMKLNTDKTSAFSKPVLVGFSSPIIRLDTMVKPVTPDAEWRQTWLQSAPSLDNVRPSDQIFASAEEIFIDPNATPEMRREAALRGVPTPVADDLRYNMWIPASVLTATFKDTEILTSLGQSSQPSVWMDNCVNGNIRDFKCIKNAGISFVCTDRFICQKLGGTELSICGKKFKVQTYSRYTHWYYVDLTRLPDETSDGEIYDWFAEQGAPPVYITPTNSIRGLHSRSRRVYFPTKTTPACFILPGEKPLRQIGFRAGFCVVNHRIRAYNQSKPPFLAALQTQRQELKKQEKNEKNEKNQSKSKPAFSSSLQADIAKSSTEKKVKDGDDESMEGDSEYSPEDDEGGDGGDFSMSSSSEKSKSRGSSFDSDSDPHSDDEKADGKVVVNPATIWRDVSKPPPNFPSPPDQRSEITFFQVLGQRHTLFPDAEIFSAKDNFKVKVLPVSQNSYPVFATVNPFEWIASGETDDLPPDVDILLTDDNKKLIASTVKMQKRAKELLDGARTAFDANEMSLEALSNFLEKILSELDNTESADDTIAKIQAQPCFLRPILSKTVPANYKVLQSKIVDHAYYRVVSERTKSKTNARSTFAEKLKILFADQVPSDAITALQKLVEDPDEFKQQLRLAEIDLCLQVLAPGIYFDPYKISAIVQQEVTRLSNSRWLLWDDATLELLLHSDFGTNLLKTKIPTQLAKAVTEARARL</sequence>
<dbReference type="PANTHER" id="PTHR19446">
    <property type="entry name" value="REVERSE TRANSCRIPTASES"/>
    <property type="match status" value="1"/>
</dbReference>
<dbReference type="InterPro" id="IPR043502">
    <property type="entry name" value="DNA/RNA_pol_sf"/>
</dbReference>
<evidence type="ECO:0000313" key="4">
    <source>
        <dbReference type="Proteomes" id="UP000794436"/>
    </source>
</evidence>
<protein>
    <recommendedName>
        <fullName evidence="2">Reverse transcriptase domain-containing protein</fullName>
    </recommendedName>
</protein>
<proteinExistence type="predicted"/>
<dbReference type="SUPFAM" id="SSF56672">
    <property type="entry name" value="DNA/RNA polymerases"/>
    <property type="match status" value="1"/>
</dbReference>
<accession>A0A8K1CAB8</accession>
<keyword evidence="4" id="KW-1185">Reference proteome</keyword>
<feature type="compositionally biased region" description="Acidic residues" evidence="1">
    <location>
        <begin position="811"/>
        <end position="831"/>
    </location>
</feature>
<reference evidence="3" key="1">
    <citation type="submission" date="2019-03" db="EMBL/GenBank/DDBJ databases">
        <title>Long read genome sequence of the mycoparasitic Pythium oligandrum ATCC 38472 isolated from sugarbeet rhizosphere.</title>
        <authorList>
            <person name="Gaulin E."/>
        </authorList>
    </citation>
    <scope>NUCLEOTIDE SEQUENCE</scope>
    <source>
        <strain evidence="3">ATCC 38472_TT</strain>
    </source>
</reference>
<comment type="caution">
    <text evidence="3">The sequence shown here is derived from an EMBL/GenBank/DDBJ whole genome shotgun (WGS) entry which is preliminary data.</text>
</comment>
<evidence type="ECO:0000259" key="2">
    <source>
        <dbReference type="PROSITE" id="PS50878"/>
    </source>
</evidence>
<feature type="domain" description="Reverse transcriptase" evidence="2">
    <location>
        <begin position="255"/>
        <end position="507"/>
    </location>
</feature>
<dbReference type="Pfam" id="PF00078">
    <property type="entry name" value="RVT_1"/>
    <property type="match status" value="1"/>
</dbReference>
<name>A0A8K1CAB8_PYTOL</name>
<dbReference type="AlphaFoldDB" id="A0A8K1CAB8"/>
<feature type="region of interest" description="Disordered" evidence="1">
    <location>
        <begin position="770"/>
        <end position="868"/>
    </location>
</feature>
<dbReference type="CDD" id="cd01650">
    <property type="entry name" value="RT_nLTR_like"/>
    <property type="match status" value="1"/>
</dbReference>
<dbReference type="OrthoDB" id="164026at2759"/>
<feature type="compositionally biased region" description="Basic and acidic residues" evidence="1">
    <location>
        <begin position="855"/>
        <end position="866"/>
    </location>
</feature>
<feature type="compositionally biased region" description="Basic and acidic residues" evidence="1">
    <location>
        <begin position="770"/>
        <end position="784"/>
    </location>
</feature>